<dbReference type="InterPro" id="IPR004046">
    <property type="entry name" value="GST_C"/>
</dbReference>
<dbReference type="InterPro" id="IPR010987">
    <property type="entry name" value="Glutathione-S-Trfase_C-like"/>
</dbReference>
<gene>
    <name evidence="5" type="ORF">AKO1_013142</name>
</gene>
<dbReference type="EMBL" id="JAOPGA020000806">
    <property type="protein sequence ID" value="KAL0482010.1"/>
    <property type="molecule type" value="Genomic_DNA"/>
</dbReference>
<accession>A0AAW2YZ35</accession>
<dbReference type="PROSITE" id="PS50405">
    <property type="entry name" value="GST_CTER"/>
    <property type="match status" value="1"/>
</dbReference>
<dbReference type="PANTHER" id="PTHR44051:SF9">
    <property type="entry name" value="GLUTATHIONE S-TRANSFERASE 1"/>
    <property type="match status" value="1"/>
</dbReference>
<reference evidence="5 6" key="1">
    <citation type="submission" date="2024-03" db="EMBL/GenBank/DDBJ databases">
        <title>The Acrasis kona genome and developmental transcriptomes reveal deep origins of eukaryotic multicellular pathways.</title>
        <authorList>
            <person name="Sheikh S."/>
            <person name="Fu C.-J."/>
            <person name="Brown M.W."/>
            <person name="Baldauf S.L."/>
        </authorList>
    </citation>
    <scope>NUCLEOTIDE SEQUENCE [LARGE SCALE GENOMIC DNA]</scope>
    <source>
        <strain evidence="5 6">ATCC MYA-3509</strain>
    </source>
</reference>
<dbReference type="InterPro" id="IPR004045">
    <property type="entry name" value="Glutathione_S-Trfase_N"/>
</dbReference>
<dbReference type="Proteomes" id="UP001431209">
    <property type="component" value="Unassembled WGS sequence"/>
</dbReference>
<evidence type="ECO:0000256" key="1">
    <source>
        <dbReference type="ARBA" id="ARBA00007409"/>
    </source>
</evidence>
<dbReference type="SUPFAM" id="SSF52833">
    <property type="entry name" value="Thioredoxin-like"/>
    <property type="match status" value="1"/>
</dbReference>
<organism evidence="5 6">
    <name type="scientific">Acrasis kona</name>
    <dbReference type="NCBI Taxonomy" id="1008807"/>
    <lineage>
        <taxon>Eukaryota</taxon>
        <taxon>Discoba</taxon>
        <taxon>Heterolobosea</taxon>
        <taxon>Tetramitia</taxon>
        <taxon>Eutetramitia</taxon>
        <taxon>Acrasidae</taxon>
        <taxon>Acrasis</taxon>
    </lineage>
</organism>
<dbReference type="PANTHER" id="PTHR44051">
    <property type="entry name" value="GLUTATHIONE S-TRANSFERASE-RELATED"/>
    <property type="match status" value="1"/>
</dbReference>
<dbReference type="SUPFAM" id="SSF47616">
    <property type="entry name" value="GST C-terminal domain-like"/>
    <property type="match status" value="1"/>
</dbReference>
<dbReference type="Gene3D" id="1.20.1050.10">
    <property type="match status" value="1"/>
</dbReference>
<feature type="domain" description="GST N-terminal" evidence="3">
    <location>
        <begin position="4"/>
        <end position="84"/>
    </location>
</feature>
<comment type="similarity">
    <text evidence="1 2">Belongs to the GST superfamily.</text>
</comment>
<dbReference type="InterPro" id="IPR040079">
    <property type="entry name" value="Glutathione_S-Trfase"/>
</dbReference>
<name>A0AAW2YZ35_9EUKA</name>
<dbReference type="AlphaFoldDB" id="A0AAW2YZ35"/>
<evidence type="ECO:0000259" key="4">
    <source>
        <dbReference type="PROSITE" id="PS50405"/>
    </source>
</evidence>
<dbReference type="Pfam" id="PF02798">
    <property type="entry name" value="GST_N"/>
    <property type="match status" value="1"/>
</dbReference>
<evidence type="ECO:0000313" key="5">
    <source>
        <dbReference type="EMBL" id="KAL0482010.1"/>
    </source>
</evidence>
<sequence>MTDPSAPTLHHLTSSQSLKVLWALEETGKKFNLNLIQRNSQRDYPHLMDLHPRGKSPILVDNGCVIAESRLVLEHIKEHYSDGRWNKSGEEKIRDDYFAEFSTATIANPLYALMMAEFFNIKSEALTTFAENELHLQYKLLDEALCQQPFFGGREIGISDFMMSWRFDFATQRGYIDVEKYPSIKTWYQTIQSRDAYKEALRKTGTYDLKGFT</sequence>
<feature type="domain" description="GST C-terminal" evidence="4">
    <location>
        <begin position="88"/>
        <end position="212"/>
    </location>
</feature>
<evidence type="ECO:0000313" key="6">
    <source>
        <dbReference type="Proteomes" id="UP001431209"/>
    </source>
</evidence>
<dbReference type="Pfam" id="PF00043">
    <property type="entry name" value="GST_C"/>
    <property type="match status" value="1"/>
</dbReference>
<protein>
    <submittedName>
        <fullName evidence="5">Glutathione S-transferase</fullName>
    </submittedName>
</protein>
<dbReference type="InterPro" id="IPR036282">
    <property type="entry name" value="Glutathione-S-Trfase_C_sf"/>
</dbReference>
<evidence type="ECO:0000259" key="3">
    <source>
        <dbReference type="PROSITE" id="PS50404"/>
    </source>
</evidence>
<evidence type="ECO:0000256" key="2">
    <source>
        <dbReference type="RuleBase" id="RU003494"/>
    </source>
</evidence>
<dbReference type="SFLD" id="SFLDG00358">
    <property type="entry name" value="Main_(cytGST)"/>
    <property type="match status" value="1"/>
</dbReference>
<comment type="caution">
    <text evidence="5">The sequence shown here is derived from an EMBL/GenBank/DDBJ whole genome shotgun (WGS) entry which is preliminary data.</text>
</comment>
<dbReference type="InterPro" id="IPR036249">
    <property type="entry name" value="Thioredoxin-like_sf"/>
</dbReference>
<proteinExistence type="inferred from homology"/>
<dbReference type="Gene3D" id="3.40.30.10">
    <property type="entry name" value="Glutaredoxin"/>
    <property type="match status" value="1"/>
</dbReference>
<dbReference type="SFLD" id="SFLDS00019">
    <property type="entry name" value="Glutathione_Transferase_(cytos"/>
    <property type="match status" value="1"/>
</dbReference>
<keyword evidence="6" id="KW-1185">Reference proteome</keyword>
<dbReference type="PROSITE" id="PS50404">
    <property type="entry name" value="GST_NTER"/>
    <property type="match status" value="1"/>
</dbReference>